<feature type="transmembrane region" description="Helical" evidence="11">
    <location>
        <begin position="376"/>
        <end position="396"/>
    </location>
</feature>
<dbReference type="PANTHER" id="PTHR42837:SF2">
    <property type="entry name" value="MEMBRANE METALLOPROTEASE ARASP2, CHLOROPLASTIC-RELATED"/>
    <property type="match status" value="1"/>
</dbReference>
<feature type="transmembrane region" description="Helical" evidence="11">
    <location>
        <begin position="426"/>
        <end position="448"/>
    </location>
</feature>
<dbReference type="SMART" id="SM00228">
    <property type="entry name" value="PDZ"/>
    <property type="match status" value="2"/>
</dbReference>
<dbReference type="Pfam" id="PF02163">
    <property type="entry name" value="Peptidase_M50"/>
    <property type="match status" value="1"/>
</dbReference>
<evidence type="ECO:0000256" key="6">
    <source>
        <dbReference type="ARBA" id="ARBA00022801"/>
    </source>
</evidence>
<evidence type="ECO:0000256" key="4">
    <source>
        <dbReference type="ARBA" id="ARBA00022670"/>
    </source>
</evidence>
<accession>A0ABN4I0W4</accession>
<evidence type="ECO:0000313" key="14">
    <source>
        <dbReference type="Proteomes" id="UP000063429"/>
    </source>
</evidence>
<keyword evidence="10 11" id="KW-0472">Membrane</keyword>
<dbReference type="RefSeq" id="WP_053197640.1">
    <property type="nucleotide sequence ID" value="NZ_CP011409.1"/>
</dbReference>
<organism evidence="13 14">
    <name type="scientific">Herbaspirillum hiltneri N3</name>
    <dbReference type="NCBI Taxonomy" id="1262470"/>
    <lineage>
        <taxon>Bacteria</taxon>
        <taxon>Pseudomonadati</taxon>
        <taxon>Pseudomonadota</taxon>
        <taxon>Betaproteobacteria</taxon>
        <taxon>Burkholderiales</taxon>
        <taxon>Oxalobacteraceae</taxon>
        <taxon>Herbaspirillum</taxon>
    </lineage>
</organism>
<comment type="similarity">
    <text evidence="3 11">Belongs to the peptidase M50B family.</text>
</comment>
<dbReference type="PANTHER" id="PTHR42837">
    <property type="entry name" value="REGULATOR OF SIGMA-E PROTEASE RSEP"/>
    <property type="match status" value="1"/>
</dbReference>
<dbReference type="InterPro" id="IPR036034">
    <property type="entry name" value="PDZ_sf"/>
</dbReference>
<feature type="domain" description="PDZ" evidence="12">
    <location>
        <begin position="213"/>
        <end position="260"/>
    </location>
</feature>
<keyword evidence="7 11" id="KW-0862">Zinc</keyword>
<dbReference type="InterPro" id="IPR008915">
    <property type="entry name" value="Peptidase_M50"/>
</dbReference>
<dbReference type="SUPFAM" id="SSF50156">
    <property type="entry name" value="PDZ domain-like"/>
    <property type="match status" value="2"/>
</dbReference>
<keyword evidence="9 11" id="KW-0482">Metalloprotease</keyword>
<comment type="subcellular location">
    <subcellularLocation>
        <location evidence="2">Membrane</location>
        <topology evidence="2">Multi-pass membrane protein</topology>
    </subcellularLocation>
</comment>
<keyword evidence="14" id="KW-1185">Reference proteome</keyword>
<dbReference type="Proteomes" id="UP000063429">
    <property type="component" value="Chromosome"/>
</dbReference>
<protein>
    <recommendedName>
        <fullName evidence="11">Zinc metalloprotease</fullName>
        <ecNumber evidence="11">3.4.24.-</ecNumber>
    </recommendedName>
</protein>
<keyword evidence="4" id="KW-0645">Protease</keyword>
<dbReference type="NCBIfam" id="TIGR00054">
    <property type="entry name" value="RIP metalloprotease RseP"/>
    <property type="match status" value="1"/>
</dbReference>
<dbReference type="InterPro" id="IPR041489">
    <property type="entry name" value="PDZ_6"/>
</dbReference>
<keyword evidence="6 11" id="KW-0378">Hydrolase</keyword>
<feature type="transmembrane region" description="Helical" evidence="11">
    <location>
        <begin position="101"/>
        <end position="127"/>
    </location>
</feature>
<dbReference type="EC" id="3.4.24.-" evidence="11"/>
<dbReference type="CDD" id="cd23081">
    <property type="entry name" value="cpPDZ_EcRseP-like"/>
    <property type="match status" value="1"/>
</dbReference>
<evidence type="ECO:0000256" key="11">
    <source>
        <dbReference type="RuleBase" id="RU362031"/>
    </source>
</evidence>
<reference evidence="14" key="1">
    <citation type="journal article" date="2015" name="Genome Announc.">
        <title>Complete Genome Sequence of Herbaspirillum hiltneri N3 (DSM 17495), Isolated from Surface-Sterilized Wheat Roots.</title>
        <authorList>
            <person name="Guizelini D."/>
            <person name="Saizaki P.M."/>
            <person name="Coimbra N.A."/>
            <person name="Weiss V.A."/>
            <person name="Faoro H."/>
            <person name="Sfeir M.Z."/>
            <person name="Baura V.A."/>
            <person name="Monteiro R.A."/>
            <person name="Chubatsu L.S."/>
            <person name="Souza E.M."/>
            <person name="Cruz L.M."/>
            <person name="Pedrosa F.O."/>
            <person name="Raittz R.T."/>
            <person name="Marchaukoski J.N."/>
            <person name="Steffens M.B."/>
        </authorList>
    </citation>
    <scope>NUCLEOTIDE SEQUENCE [LARGE SCALE GENOMIC DNA]</scope>
    <source>
        <strain evidence="14">N3</strain>
    </source>
</reference>
<evidence type="ECO:0000256" key="2">
    <source>
        <dbReference type="ARBA" id="ARBA00004141"/>
    </source>
</evidence>
<keyword evidence="11" id="KW-0479">Metal-binding</keyword>
<dbReference type="InterPro" id="IPR001478">
    <property type="entry name" value="PDZ"/>
</dbReference>
<dbReference type="InterPro" id="IPR004387">
    <property type="entry name" value="Pept_M50_Zn"/>
</dbReference>
<keyword evidence="5 11" id="KW-0812">Transmembrane</keyword>
<proteinExistence type="inferred from homology"/>
<evidence type="ECO:0000256" key="5">
    <source>
        <dbReference type="ARBA" id="ARBA00022692"/>
    </source>
</evidence>
<dbReference type="Pfam" id="PF17820">
    <property type="entry name" value="PDZ_6"/>
    <property type="match status" value="1"/>
</dbReference>
<dbReference type="CDD" id="cd06163">
    <property type="entry name" value="S2P-M50_PDZ_RseP-like"/>
    <property type="match status" value="2"/>
</dbReference>
<comment type="cofactor">
    <cofactor evidence="1 11">
        <name>Zn(2+)</name>
        <dbReference type="ChEBI" id="CHEBI:29105"/>
    </cofactor>
</comment>
<evidence type="ECO:0000256" key="9">
    <source>
        <dbReference type="ARBA" id="ARBA00023049"/>
    </source>
</evidence>
<evidence type="ECO:0000256" key="7">
    <source>
        <dbReference type="ARBA" id="ARBA00022833"/>
    </source>
</evidence>
<dbReference type="PROSITE" id="PS50106">
    <property type="entry name" value="PDZ"/>
    <property type="match status" value="1"/>
</dbReference>
<evidence type="ECO:0000256" key="10">
    <source>
        <dbReference type="ARBA" id="ARBA00023136"/>
    </source>
</evidence>
<evidence type="ECO:0000256" key="3">
    <source>
        <dbReference type="ARBA" id="ARBA00007931"/>
    </source>
</evidence>
<evidence type="ECO:0000259" key="12">
    <source>
        <dbReference type="PROSITE" id="PS50106"/>
    </source>
</evidence>
<sequence length="452" mass="49047">MNLLHTLLAFVVALGTLVVVHELGHYWVARLCGVKVLRFSVGMGRIVWSRRFGPDQTEWALSILPLGGYVKMLDAREQDVSEMAPEDLKREFTRQSVWRRIAIVAAGPLANFILAILLFAGLFMHGIPEPLPKLRAMAEQSAAYQAGLRGGETITAVNGEPVHAWTEVRWQLMQHVLEKTPARLDVESDAPNGGKLINTVRLPLDGISTEDLEGDFLAKLGLSLARPKAILGKIMDGPAMQAGLQKGDLILAVNGAPVKDGLALVELVRASPGKPLALHGLRGQSEFHVTVTPDTLTDNGQTIGRIKVEVPLAPEMTVVSDPPWTAITKGAEKTWDTSAMTLKMIGKMIVGQVSWKNITGPITIADYAGQTAKVGLVSYLSFIAFISISLGVMNLLPIPVLDGGHLLYYSLEILTGRPVSERFGEIAQRAGMGILMMLMLVAAFNDIVRLMF</sequence>
<evidence type="ECO:0000256" key="1">
    <source>
        <dbReference type="ARBA" id="ARBA00001947"/>
    </source>
</evidence>
<name>A0ABN4I0W4_9BURK</name>
<evidence type="ECO:0000313" key="13">
    <source>
        <dbReference type="EMBL" id="AKZ63246.1"/>
    </source>
</evidence>
<keyword evidence="8 11" id="KW-1133">Transmembrane helix</keyword>
<gene>
    <name evidence="13" type="ORF">F506_11705</name>
</gene>
<dbReference type="Gene3D" id="2.30.42.10">
    <property type="match status" value="2"/>
</dbReference>
<dbReference type="EMBL" id="CP011409">
    <property type="protein sequence ID" value="AKZ63246.1"/>
    <property type="molecule type" value="Genomic_DNA"/>
</dbReference>
<evidence type="ECO:0000256" key="8">
    <source>
        <dbReference type="ARBA" id="ARBA00022989"/>
    </source>
</evidence>